<dbReference type="Pfam" id="PF02806">
    <property type="entry name" value="Alpha-amylase_C"/>
    <property type="match status" value="1"/>
</dbReference>
<evidence type="ECO:0000259" key="12">
    <source>
        <dbReference type="SMART" id="SM00642"/>
    </source>
</evidence>
<protein>
    <recommendedName>
        <fullName evidence="10">1,4-alpha-glucan branching enzyme GlgB</fullName>
        <ecNumber evidence="10">2.4.1.18</ecNumber>
    </recommendedName>
    <alternativeName>
        <fullName evidence="10">1,4-alpha-D-glucan:1,4-alpha-D-glucan 6-glucosyl-transferase</fullName>
    </alternativeName>
    <alternativeName>
        <fullName evidence="10">Alpha-(1-&gt;4)-glucan branching enzyme</fullName>
    </alternativeName>
    <alternativeName>
        <fullName evidence="10">Glycogen branching enzyme</fullName>
        <shortName evidence="10">BE</shortName>
    </alternativeName>
</protein>
<comment type="similarity">
    <text evidence="4 10">Belongs to the glycosyl hydrolase 13 family. GlgB subfamily.</text>
</comment>
<keyword evidence="7 10" id="KW-0808">Transferase</keyword>
<dbReference type="Gene3D" id="2.60.40.10">
    <property type="entry name" value="Immunoglobulins"/>
    <property type="match status" value="1"/>
</dbReference>
<comment type="function">
    <text evidence="2 10">Catalyzes the formation of the alpha-1,6-glucosidic linkages in glycogen by scission of a 1,4-alpha-linked oligosaccharide from growing alpha-1,4-glucan chains and the subsequent attachment of the oligosaccharide to the alpha-1,6 position.</text>
</comment>
<dbReference type="GO" id="GO:0005829">
    <property type="term" value="C:cytosol"/>
    <property type="evidence" value="ECO:0007669"/>
    <property type="project" value="TreeGrafter"/>
</dbReference>
<evidence type="ECO:0000256" key="7">
    <source>
        <dbReference type="ARBA" id="ARBA00022679"/>
    </source>
</evidence>
<dbReference type="Proteomes" id="UP000664218">
    <property type="component" value="Unassembled WGS sequence"/>
</dbReference>
<dbReference type="GO" id="GO:0005978">
    <property type="term" value="P:glycogen biosynthetic process"/>
    <property type="evidence" value="ECO:0007669"/>
    <property type="project" value="UniProtKB-UniRule"/>
</dbReference>
<feature type="domain" description="Glycosyl hydrolase family 13 catalytic" evidence="12">
    <location>
        <begin position="157"/>
        <end position="497"/>
    </location>
</feature>
<dbReference type="CDD" id="cd02855">
    <property type="entry name" value="E_set_GBE_prok_N"/>
    <property type="match status" value="1"/>
</dbReference>
<dbReference type="EC" id="2.4.1.18" evidence="10"/>
<evidence type="ECO:0000256" key="10">
    <source>
        <dbReference type="HAMAP-Rule" id="MF_00685"/>
    </source>
</evidence>
<dbReference type="NCBIfam" id="NF008967">
    <property type="entry name" value="PRK12313.1"/>
    <property type="match status" value="1"/>
</dbReference>
<evidence type="ECO:0000313" key="13">
    <source>
        <dbReference type="EMBL" id="MBO1265781.1"/>
    </source>
</evidence>
<dbReference type="SUPFAM" id="SSF81296">
    <property type="entry name" value="E set domains"/>
    <property type="match status" value="1"/>
</dbReference>
<evidence type="ECO:0000256" key="9">
    <source>
        <dbReference type="ARBA" id="ARBA00023277"/>
    </source>
</evidence>
<evidence type="ECO:0000256" key="2">
    <source>
        <dbReference type="ARBA" id="ARBA00002953"/>
    </source>
</evidence>
<dbReference type="InterPro" id="IPR014756">
    <property type="entry name" value="Ig_E-set"/>
</dbReference>
<dbReference type="Gene3D" id="2.60.40.1180">
    <property type="entry name" value="Golgi alpha-mannosidase II"/>
    <property type="match status" value="1"/>
</dbReference>
<dbReference type="PANTHER" id="PTHR43651">
    <property type="entry name" value="1,4-ALPHA-GLUCAN-BRANCHING ENZYME"/>
    <property type="match status" value="1"/>
</dbReference>
<dbReference type="Gene3D" id="3.20.20.80">
    <property type="entry name" value="Glycosidases"/>
    <property type="match status" value="1"/>
</dbReference>
<proteinExistence type="inferred from homology"/>
<keyword evidence="9 10" id="KW-0119">Carbohydrate metabolism</keyword>
<dbReference type="InterPro" id="IPR044143">
    <property type="entry name" value="GlgB_N_E_set_prok"/>
</dbReference>
<reference evidence="13" key="1">
    <citation type="submission" date="2021-03" db="EMBL/GenBank/DDBJ databases">
        <title>Proteiniclasticum marinus sp. nov., isolated from tidal flat sediment.</title>
        <authorList>
            <person name="Namirimu T."/>
            <person name="Yang J.-A."/>
            <person name="Yang S.-H."/>
            <person name="Kim Y.-J."/>
            <person name="Kwon K.K."/>
        </authorList>
    </citation>
    <scope>NUCLEOTIDE SEQUENCE</scope>
    <source>
        <strain evidence="13">SCR006</strain>
    </source>
</reference>
<dbReference type="InterPro" id="IPR004193">
    <property type="entry name" value="Glyco_hydro_13_N"/>
</dbReference>
<comment type="subunit">
    <text evidence="10">Monomer.</text>
</comment>
<accession>A0A939HD56</accession>
<organism evidence="13 14">
    <name type="scientific">Proteiniclasticum aestuarii</name>
    <dbReference type="NCBI Taxonomy" id="2817862"/>
    <lineage>
        <taxon>Bacteria</taxon>
        <taxon>Bacillati</taxon>
        <taxon>Bacillota</taxon>
        <taxon>Clostridia</taxon>
        <taxon>Eubacteriales</taxon>
        <taxon>Clostridiaceae</taxon>
        <taxon>Proteiniclasticum</taxon>
    </lineage>
</organism>
<dbReference type="GO" id="GO:0043169">
    <property type="term" value="F:cation binding"/>
    <property type="evidence" value="ECO:0007669"/>
    <property type="project" value="InterPro"/>
</dbReference>
<evidence type="ECO:0000256" key="5">
    <source>
        <dbReference type="ARBA" id="ARBA00022600"/>
    </source>
</evidence>
<dbReference type="InterPro" id="IPR013783">
    <property type="entry name" value="Ig-like_fold"/>
</dbReference>
<dbReference type="NCBIfam" id="NF003811">
    <property type="entry name" value="PRK05402.1"/>
    <property type="match status" value="1"/>
</dbReference>
<dbReference type="InterPro" id="IPR017853">
    <property type="entry name" value="GH"/>
</dbReference>
<dbReference type="SUPFAM" id="SSF51445">
    <property type="entry name" value="(Trans)glycosidases"/>
    <property type="match status" value="1"/>
</dbReference>
<dbReference type="Pfam" id="PF00128">
    <property type="entry name" value="Alpha-amylase"/>
    <property type="match status" value="1"/>
</dbReference>
<evidence type="ECO:0000256" key="11">
    <source>
        <dbReference type="PIRSR" id="PIRSR000463-1"/>
    </source>
</evidence>
<dbReference type="GO" id="GO:0003844">
    <property type="term" value="F:1,4-alpha-glucan branching enzyme activity"/>
    <property type="evidence" value="ECO:0007669"/>
    <property type="project" value="UniProtKB-UniRule"/>
</dbReference>
<dbReference type="FunFam" id="3.20.20.80:FF:000003">
    <property type="entry name" value="1,4-alpha-glucan branching enzyme GlgB"/>
    <property type="match status" value="1"/>
</dbReference>
<evidence type="ECO:0000256" key="6">
    <source>
        <dbReference type="ARBA" id="ARBA00022676"/>
    </source>
</evidence>
<sequence>MAKTKEDPKKVLNTEFNHYLFNTGEHIRSYEFMGAHVIEFEGRKGVQFTVWAPNAQSVFIAGDFNDWGYGEMFPQGTTGIWTGFVEGIGEDAIYKYRIRRHDGFEFLKADPYAFYSELRPKTASVVKDLNGFKWEDATWRAKNKRKNLDANPMNIYEVHLGSWKRHWDGRFFTFSQYIDELIPYVKEMGYTHIELLPVMEHPLDDSWGYQITGYYSVTSRYGEPKELMQFINECHKQDIGVILDWVPAHFCRDSHGLYLFDGTPTYEYQDPNKASNNRWGTTHFDYGKPQVHSFIISNALFWMDMFHADGLRVDAVSAMLYLDYDDGPWTPNIYGGNTNLEGVALLKKLNTTVKKEYPAALMIAEESTAFPLITHDVESGGLAFTHKWNMGWMNDILRYFELDPIYRKNHHNLITFSFMYVFNENFILPMSHDEVVHGKKSLLNKMPGDEQMKFQGLRTLMTYMMCHPGKKVNFMGNEIAQWMEWRFREGLEWIGLKYEMHQKHQYFMKELNSLYRNHKALYEIDDSYDGIDILDADNKNESLFTFIRKGKQPRDFLVVICNFTPVQRDHVKVGVPFEGQYEELLNTELKEFGGAWEYSEKTFNTTEEQVNGKDFSLEVIAPPLSVLIIKPKRIKGAK</sequence>
<name>A0A939HD56_9CLOT</name>
<feature type="active site" description="Nucleophile" evidence="10 11">
    <location>
        <position position="314"/>
    </location>
</feature>
<comment type="caution">
    <text evidence="13">The sequence shown here is derived from an EMBL/GenBank/DDBJ whole genome shotgun (WGS) entry which is preliminary data.</text>
</comment>
<evidence type="ECO:0000256" key="3">
    <source>
        <dbReference type="ARBA" id="ARBA00004964"/>
    </source>
</evidence>
<keyword evidence="5 10" id="KW-0321">Glycogen metabolism</keyword>
<dbReference type="EMBL" id="JAFNJU010000009">
    <property type="protein sequence ID" value="MBO1265781.1"/>
    <property type="molecule type" value="Genomic_DNA"/>
</dbReference>
<dbReference type="SMART" id="SM00642">
    <property type="entry name" value="Aamy"/>
    <property type="match status" value="1"/>
</dbReference>
<comment type="catalytic activity">
    <reaction evidence="1 10">
        <text>Transfers a segment of a (1-&gt;4)-alpha-D-glucan chain to a primary hydroxy group in a similar glucan chain.</text>
        <dbReference type="EC" id="2.4.1.18"/>
    </reaction>
</comment>
<keyword evidence="6 10" id="KW-0328">Glycosyltransferase</keyword>
<evidence type="ECO:0000313" key="14">
    <source>
        <dbReference type="Proteomes" id="UP000664218"/>
    </source>
</evidence>
<comment type="pathway">
    <text evidence="3 10">Glycan biosynthesis; glycogen biosynthesis.</text>
</comment>
<dbReference type="Pfam" id="PF02922">
    <property type="entry name" value="CBM_48"/>
    <property type="match status" value="1"/>
</dbReference>
<dbReference type="InterPro" id="IPR006407">
    <property type="entry name" value="GlgB"/>
</dbReference>
<dbReference type="InterPro" id="IPR006047">
    <property type="entry name" value="GH13_cat_dom"/>
</dbReference>
<dbReference type="InterPro" id="IPR013780">
    <property type="entry name" value="Glyco_hydro_b"/>
</dbReference>
<dbReference type="HAMAP" id="MF_00685">
    <property type="entry name" value="GlgB"/>
    <property type="match status" value="1"/>
</dbReference>
<dbReference type="RefSeq" id="WP_207600301.1">
    <property type="nucleotide sequence ID" value="NZ_JAFNJU010000009.1"/>
</dbReference>
<evidence type="ECO:0000256" key="1">
    <source>
        <dbReference type="ARBA" id="ARBA00000826"/>
    </source>
</evidence>
<dbReference type="GO" id="GO:0004553">
    <property type="term" value="F:hydrolase activity, hydrolyzing O-glycosyl compounds"/>
    <property type="evidence" value="ECO:0007669"/>
    <property type="project" value="InterPro"/>
</dbReference>
<dbReference type="AlphaFoldDB" id="A0A939HD56"/>
<dbReference type="InterPro" id="IPR037439">
    <property type="entry name" value="Branching_enzy"/>
</dbReference>
<dbReference type="FunFam" id="2.60.40.1180:FF:000002">
    <property type="entry name" value="1,4-alpha-glucan branching enzyme GlgB"/>
    <property type="match status" value="1"/>
</dbReference>
<gene>
    <name evidence="10 13" type="primary">glgB</name>
    <name evidence="13" type="ORF">J3A84_12145</name>
</gene>
<dbReference type="InterPro" id="IPR006048">
    <property type="entry name" value="A-amylase/branching_C"/>
</dbReference>
<dbReference type="PIRSF" id="PIRSF000463">
    <property type="entry name" value="GlgB"/>
    <property type="match status" value="1"/>
</dbReference>
<dbReference type="PANTHER" id="PTHR43651:SF3">
    <property type="entry name" value="1,4-ALPHA-GLUCAN-BRANCHING ENZYME"/>
    <property type="match status" value="1"/>
</dbReference>
<keyword evidence="8 10" id="KW-0320">Glycogen biosynthesis</keyword>
<dbReference type="CDD" id="cd11322">
    <property type="entry name" value="AmyAc_Glg_BE"/>
    <property type="match status" value="1"/>
</dbReference>
<dbReference type="SUPFAM" id="SSF51011">
    <property type="entry name" value="Glycosyl hydrolase domain"/>
    <property type="match status" value="1"/>
</dbReference>
<evidence type="ECO:0000256" key="8">
    <source>
        <dbReference type="ARBA" id="ARBA00023056"/>
    </source>
</evidence>
<dbReference type="NCBIfam" id="TIGR01515">
    <property type="entry name" value="branching_enzym"/>
    <property type="match status" value="1"/>
</dbReference>
<keyword evidence="14" id="KW-1185">Reference proteome</keyword>
<evidence type="ECO:0000256" key="4">
    <source>
        <dbReference type="ARBA" id="ARBA00009000"/>
    </source>
</evidence>
<feature type="active site" description="Proton donor" evidence="10 11">
    <location>
        <position position="365"/>
    </location>
</feature>